<dbReference type="PROSITE" id="PS50850">
    <property type="entry name" value="MFS"/>
    <property type="match status" value="1"/>
</dbReference>
<dbReference type="PANTHER" id="PTHR23513">
    <property type="entry name" value="INTEGRAL MEMBRANE EFFLUX PROTEIN-RELATED"/>
    <property type="match status" value="1"/>
</dbReference>
<keyword evidence="5 7" id="KW-1133">Transmembrane helix</keyword>
<evidence type="ECO:0000256" key="1">
    <source>
        <dbReference type="ARBA" id="ARBA00004651"/>
    </source>
</evidence>
<dbReference type="PANTHER" id="PTHR23513:SF6">
    <property type="entry name" value="MAJOR FACILITATOR SUPERFAMILY ASSOCIATED DOMAIN-CONTAINING PROTEIN"/>
    <property type="match status" value="1"/>
</dbReference>
<keyword evidence="10" id="KW-1185">Reference proteome</keyword>
<feature type="transmembrane region" description="Helical" evidence="7">
    <location>
        <begin position="228"/>
        <end position="251"/>
    </location>
</feature>
<name>A0A495XL17_9PSEU</name>
<dbReference type="Gene3D" id="1.20.1250.20">
    <property type="entry name" value="MFS general substrate transporter like domains"/>
    <property type="match status" value="1"/>
</dbReference>
<evidence type="ECO:0000313" key="10">
    <source>
        <dbReference type="Proteomes" id="UP000272729"/>
    </source>
</evidence>
<feature type="transmembrane region" description="Helical" evidence="7">
    <location>
        <begin position="81"/>
        <end position="104"/>
    </location>
</feature>
<dbReference type="RefSeq" id="WP_170199925.1">
    <property type="nucleotide sequence ID" value="NZ_JBIUBA010000003.1"/>
</dbReference>
<evidence type="ECO:0000256" key="6">
    <source>
        <dbReference type="ARBA" id="ARBA00023136"/>
    </source>
</evidence>
<feature type="transmembrane region" description="Helical" evidence="7">
    <location>
        <begin position="177"/>
        <end position="194"/>
    </location>
</feature>
<keyword evidence="4 7" id="KW-0812">Transmembrane</keyword>
<accession>A0A495XL17</accession>
<organism evidence="9 10">
    <name type="scientific">Saccharothrix variisporea</name>
    <dbReference type="NCBI Taxonomy" id="543527"/>
    <lineage>
        <taxon>Bacteria</taxon>
        <taxon>Bacillati</taxon>
        <taxon>Actinomycetota</taxon>
        <taxon>Actinomycetes</taxon>
        <taxon>Pseudonocardiales</taxon>
        <taxon>Pseudonocardiaceae</taxon>
        <taxon>Saccharothrix</taxon>
    </lineage>
</organism>
<evidence type="ECO:0000313" key="9">
    <source>
        <dbReference type="EMBL" id="RKT74349.1"/>
    </source>
</evidence>
<comment type="subcellular location">
    <subcellularLocation>
        <location evidence="1">Cell membrane</location>
        <topology evidence="1">Multi-pass membrane protein</topology>
    </subcellularLocation>
</comment>
<gene>
    <name evidence="9" type="ORF">DFJ66_7693</name>
</gene>
<dbReference type="CDD" id="cd06173">
    <property type="entry name" value="MFS_MefA_like"/>
    <property type="match status" value="1"/>
</dbReference>
<dbReference type="AlphaFoldDB" id="A0A495XL17"/>
<reference evidence="9 10" key="1">
    <citation type="submission" date="2018-10" db="EMBL/GenBank/DDBJ databases">
        <title>Sequencing the genomes of 1000 actinobacteria strains.</title>
        <authorList>
            <person name="Klenk H.-P."/>
        </authorList>
    </citation>
    <scope>NUCLEOTIDE SEQUENCE [LARGE SCALE GENOMIC DNA]</scope>
    <source>
        <strain evidence="9 10">DSM 43911</strain>
    </source>
</reference>
<feature type="transmembrane region" description="Helical" evidence="7">
    <location>
        <begin position="19"/>
        <end position="45"/>
    </location>
</feature>
<evidence type="ECO:0000256" key="7">
    <source>
        <dbReference type="SAM" id="Phobius"/>
    </source>
</evidence>
<feature type="transmembrane region" description="Helical" evidence="7">
    <location>
        <begin position="263"/>
        <end position="280"/>
    </location>
</feature>
<dbReference type="InterPro" id="IPR020846">
    <property type="entry name" value="MFS_dom"/>
</dbReference>
<comment type="caution">
    <text evidence="9">The sequence shown here is derived from an EMBL/GenBank/DDBJ whole genome shotgun (WGS) entry which is preliminary data.</text>
</comment>
<dbReference type="EMBL" id="RBXR01000001">
    <property type="protein sequence ID" value="RKT74349.1"/>
    <property type="molecule type" value="Genomic_DNA"/>
</dbReference>
<evidence type="ECO:0000259" key="8">
    <source>
        <dbReference type="PROSITE" id="PS50850"/>
    </source>
</evidence>
<evidence type="ECO:0000256" key="5">
    <source>
        <dbReference type="ARBA" id="ARBA00022989"/>
    </source>
</evidence>
<feature type="domain" description="Major facilitator superfamily (MFS) profile" evidence="8">
    <location>
        <begin position="1"/>
        <end position="403"/>
    </location>
</feature>
<dbReference type="GO" id="GO:0005886">
    <property type="term" value="C:plasma membrane"/>
    <property type="evidence" value="ECO:0007669"/>
    <property type="project" value="UniProtKB-SubCell"/>
</dbReference>
<feature type="transmembrane region" description="Helical" evidence="7">
    <location>
        <begin position="51"/>
        <end position="74"/>
    </location>
</feature>
<dbReference type="Pfam" id="PF05977">
    <property type="entry name" value="MFS_3"/>
    <property type="match status" value="1"/>
</dbReference>
<sequence length="415" mass="43566">MAAIENAPRRLRDNRDFRFWWGGTVLSAIGDEVTLIAFPLLVLFLTGSPTHAGLVGGVAAVPPLLLSVPIGVLADRTSRRALMLGGSVVSAISITSIPVVHLLGELTLPHLYAVAFVNSVAATVYRIADTAALPRIAGEEKLGEAASQSETIWGISAIVAPPLAGLLFETAGPTSPFWIDAVSFVAIMVCVLAIRAKLGADRPYPEVSWRQDLTTGARVTLSRPLVRALTVLTVAGDFLFAGIGLLLIVLVREGGASGLETGTVFTAAAVGGILGSMVAARVEDRIGMVPAVLTKHWLTAALFPLLLVDLPGWATGLIWGLISFQISILNVIQMKYLMSVIPNSKLGRVEGFLTFIEQGSLPLGYALTGVLLGLLGTTSTLLAYEAVLLVLAVFATVSRGLRTPAHPDEPARSSG</sequence>
<keyword evidence="2" id="KW-0813">Transport</keyword>
<dbReference type="SUPFAM" id="SSF103473">
    <property type="entry name" value="MFS general substrate transporter"/>
    <property type="match status" value="1"/>
</dbReference>
<dbReference type="InterPro" id="IPR010290">
    <property type="entry name" value="TM_effector"/>
</dbReference>
<evidence type="ECO:0000256" key="2">
    <source>
        <dbReference type="ARBA" id="ARBA00022448"/>
    </source>
</evidence>
<keyword evidence="6 7" id="KW-0472">Membrane</keyword>
<feature type="transmembrane region" description="Helical" evidence="7">
    <location>
        <begin position="381"/>
        <end position="397"/>
    </location>
</feature>
<dbReference type="InterPro" id="IPR036259">
    <property type="entry name" value="MFS_trans_sf"/>
</dbReference>
<dbReference type="Proteomes" id="UP000272729">
    <property type="component" value="Unassembled WGS sequence"/>
</dbReference>
<evidence type="ECO:0000256" key="4">
    <source>
        <dbReference type="ARBA" id="ARBA00022692"/>
    </source>
</evidence>
<protein>
    <submittedName>
        <fullName evidence="9">Putative MFS family arabinose efflux permease</fullName>
    </submittedName>
</protein>
<keyword evidence="3" id="KW-1003">Cell membrane</keyword>
<proteinExistence type="predicted"/>
<dbReference type="GO" id="GO:0022857">
    <property type="term" value="F:transmembrane transporter activity"/>
    <property type="evidence" value="ECO:0007669"/>
    <property type="project" value="InterPro"/>
</dbReference>
<evidence type="ECO:0000256" key="3">
    <source>
        <dbReference type="ARBA" id="ARBA00022475"/>
    </source>
</evidence>